<dbReference type="GO" id="GO:0032456">
    <property type="term" value="P:endocytic recycling"/>
    <property type="evidence" value="ECO:0007669"/>
    <property type="project" value="InterPro"/>
</dbReference>
<reference evidence="7" key="1">
    <citation type="submission" date="2023-06" db="EMBL/GenBank/DDBJ databases">
        <title>Genomic analysis of the entomopathogenic nematode Steinernema hermaphroditum.</title>
        <authorList>
            <person name="Schwarz E.M."/>
            <person name="Heppert J.K."/>
            <person name="Baniya A."/>
            <person name="Schwartz H.T."/>
            <person name="Tan C.-H."/>
            <person name="Antoshechkin I."/>
            <person name="Sternberg P.W."/>
            <person name="Goodrich-Blair H."/>
            <person name="Dillman A.R."/>
        </authorList>
    </citation>
    <scope>NUCLEOTIDE SEQUENCE</scope>
    <source>
        <strain evidence="7">PS9179</strain>
        <tissue evidence="7">Whole animal</tissue>
    </source>
</reference>
<accession>A0AA39M1Q3</accession>
<dbReference type="InterPro" id="IPR019515">
    <property type="entry name" value="VPS54_N"/>
</dbReference>
<keyword evidence="2" id="KW-0653">Protein transport</keyword>
<dbReference type="EMBL" id="JAUCMV010000002">
    <property type="protein sequence ID" value="KAK0417573.1"/>
    <property type="molecule type" value="Genomic_DNA"/>
</dbReference>
<dbReference type="Pfam" id="PF10474">
    <property type="entry name" value="Syndetin_C"/>
    <property type="match status" value="1"/>
</dbReference>
<sequence length="944" mass="106162">MELIKKSISNTLQTLQSETRSVFFHGDSSAEQSASTHPTASTSSTTEYSANSVAFQQQVGAPEKWKMPVFQKPSRAPRGAPPVGDETVLRSIPEDYFRGEGFDAVAFELQKMLHDEFSIEYVERERLRLKRQLQVVSKKVSALIVANAPSYSAQMERISQMRSEVGAVVEIVSAIREDLHGVKMQCNNGLEILANDRKKCLLQRLRRTLLAVKTLYETEYRLKELIQNGEFPAAIHLCIEAKNAARAYSHFSCISELSEKLTKIMKGIEGDLDDALASMATVFDADRYALICGGYRSLDKELEMALKLVEFFRATMESSARSVLLERVRSKPLISPPETLSYEQLCENVPVDVMLETVRELGFVVCKVLCGFHAVLRHHVDEDERIACGSLSEEDFQGVVQRTLSGNLYSVSKTASAKFNTLLCCHDLSLLKFDQFLDIVEMANGFKKFGREHFGNACGEVSISLEKQTVLYFGRYHRERMEELRMFLENEAFALCPVPMQFTLFDLQEFFFLKEASAGFDAVDGAQNLDDLGEQLDFVLLAADAPNPFVEAAKTRLNGVRKQTSSDDSVDDDSPLQTEVLSPTSDVDDPKMAHVMPNLCNTALNLLKFFGRYIRMTSVFHSVADEATVGITQLFSYFFYSVFVFFGSDSALRAFDIQECPGKLRGVVEEIRATLIDDGQASPTVLPLGVRLPRCQLSPVVDLSSAEDCFALSERVVAVESVVFVAKQLDLIRPVVESLLASDRKSALLERFYNDIVPSAVYLRDCVYGAVASRALRFHDFVHLVATTHWDVNELQSQHSAYVDFLLEDMRSFALRFERAAVLVHVSRPVRTVLWENVIQCAFKALVQGYVEAGRKCSNEGRALMQLDLQQLVMKMETMVDLRPIPYRAYVENYIKAYYLPESSLEQWIAQHKEYTGSQMIALLNVATHVSKKARTRIISALDD</sequence>
<evidence type="ECO:0000259" key="6">
    <source>
        <dbReference type="Pfam" id="PF10475"/>
    </source>
</evidence>
<evidence type="ECO:0000313" key="8">
    <source>
        <dbReference type="Proteomes" id="UP001175271"/>
    </source>
</evidence>
<dbReference type="Proteomes" id="UP001175271">
    <property type="component" value="Unassembled WGS sequence"/>
</dbReference>
<feature type="compositionally biased region" description="Low complexity" evidence="4">
    <location>
        <begin position="33"/>
        <end position="48"/>
    </location>
</feature>
<feature type="region of interest" description="Disordered" evidence="4">
    <location>
        <begin position="26"/>
        <end position="48"/>
    </location>
</feature>
<name>A0AA39M1Q3_9BILA</name>
<feature type="region of interest" description="Disordered" evidence="4">
    <location>
        <begin position="560"/>
        <end position="589"/>
    </location>
</feature>
<feature type="compositionally biased region" description="Polar residues" evidence="4">
    <location>
        <begin position="575"/>
        <end position="585"/>
    </location>
</feature>
<dbReference type="Pfam" id="PF10475">
    <property type="entry name" value="Vps54_N"/>
    <property type="match status" value="1"/>
</dbReference>
<evidence type="ECO:0000256" key="2">
    <source>
        <dbReference type="ARBA" id="ARBA00022927"/>
    </source>
</evidence>
<dbReference type="InterPro" id="IPR019514">
    <property type="entry name" value="Syndetin_C"/>
</dbReference>
<keyword evidence="1" id="KW-0813">Transport</keyword>
<dbReference type="GO" id="GO:0042147">
    <property type="term" value="P:retrograde transport, endosome to Golgi"/>
    <property type="evidence" value="ECO:0007669"/>
    <property type="project" value="InterPro"/>
</dbReference>
<dbReference type="PANTHER" id="PTHR13258:SF0">
    <property type="entry name" value="SYNDETIN"/>
    <property type="match status" value="1"/>
</dbReference>
<gene>
    <name evidence="7" type="ORF">QR680_013088</name>
</gene>
<feature type="domain" description="Syndetin C-terminal" evidence="5">
    <location>
        <begin position="710"/>
        <end position="943"/>
    </location>
</feature>
<dbReference type="GO" id="GO:0015031">
    <property type="term" value="P:protein transport"/>
    <property type="evidence" value="ECO:0007669"/>
    <property type="project" value="UniProtKB-KW"/>
</dbReference>
<evidence type="ECO:0000256" key="3">
    <source>
        <dbReference type="ARBA" id="ARBA00023054"/>
    </source>
</evidence>
<evidence type="ECO:0000256" key="4">
    <source>
        <dbReference type="SAM" id="MobiDB-lite"/>
    </source>
</evidence>
<evidence type="ECO:0000313" key="7">
    <source>
        <dbReference type="EMBL" id="KAK0417573.1"/>
    </source>
</evidence>
<proteinExistence type="predicted"/>
<keyword evidence="3" id="KW-0175">Coiled coil</keyword>
<feature type="domain" description="Vacuolar protein sorting-associated protein 54 N-terminal" evidence="6">
    <location>
        <begin position="90"/>
        <end position="376"/>
    </location>
</feature>
<comment type="caution">
    <text evidence="7">The sequence shown here is derived from an EMBL/GenBank/DDBJ whole genome shotgun (WGS) entry which is preliminary data.</text>
</comment>
<dbReference type="AlphaFoldDB" id="A0AA39M1Q3"/>
<dbReference type="GO" id="GO:1990745">
    <property type="term" value="C:EARP complex"/>
    <property type="evidence" value="ECO:0007669"/>
    <property type="project" value="InterPro"/>
</dbReference>
<dbReference type="PANTHER" id="PTHR13258">
    <property type="entry name" value="SYNDETIN"/>
    <property type="match status" value="1"/>
</dbReference>
<evidence type="ECO:0008006" key="9">
    <source>
        <dbReference type="Google" id="ProtNLM"/>
    </source>
</evidence>
<dbReference type="GO" id="GO:0005829">
    <property type="term" value="C:cytosol"/>
    <property type="evidence" value="ECO:0007669"/>
    <property type="project" value="GOC"/>
</dbReference>
<organism evidence="7 8">
    <name type="scientific">Steinernema hermaphroditum</name>
    <dbReference type="NCBI Taxonomy" id="289476"/>
    <lineage>
        <taxon>Eukaryota</taxon>
        <taxon>Metazoa</taxon>
        <taxon>Ecdysozoa</taxon>
        <taxon>Nematoda</taxon>
        <taxon>Chromadorea</taxon>
        <taxon>Rhabditida</taxon>
        <taxon>Tylenchina</taxon>
        <taxon>Panagrolaimomorpha</taxon>
        <taxon>Strongyloidoidea</taxon>
        <taxon>Steinernematidae</taxon>
        <taxon>Steinernema</taxon>
    </lineage>
</organism>
<keyword evidence="8" id="KW-1185">Reference proteome</keyword>
<dbReference type="GO" id="GO:0000149">
    <property type="term" value="F:SNARE binding"/>
    <property type="evidence" value="ECO:0007669"/>
    <property type="project" value="TreeGrafter"/>
</dbReference>
<dbReference type="InterPro" id="IPR040047">
    <property type="entry name" value="VPS50"/>
</dbReference>
<evidence type="ECO:0000259" key="5">
    <source>
        <dbReference type="Pfam" id="PF10474"/>
    </source>
</evidence>
<protein>
    <recommendedName>
        <fullName evidence="9">Syndetin C-terminal domain-containing protein</fullName>
    </recommendedName>
</protein>
<evidence type="ECO:0000256" key="1">
    <source>
        <dbReference type="ARBA" id="ARBA00022448"/>
    </source>
</evidence>